<dbReference type="EMBL" id="VSSQ01028059">
    <property type="protein sequence ID" value="MPM77610.1"/>
    <property type="molecule type" value="Genomic_DNA"/>
</dbReference>
<dbReference type="PANTHER" id="PTHR43479:SF7">
    <property type="entry name" value="TETR-FAMILY TRANSCRIPTIONAL REGULATOR"/>
    <property type="match status" value="1"/>
</dbReference>
<comment type="caution">
    <text evidence="3">The sequence shown here is derived from an EMBL/GenBank/DDBJ whole genome shotgun (WGS) entry which is preliminary data.</text>
</comment>
<accession>A0A645CKU5</accession>
<dbReference type="Gene3D" id="1.10.357.10">
    <property type="entry name" value="Tetracycline Repressor, domain 2"/>
    <property type="match status" value="1"/>
</dbReference>
<dbReference type="InterPro" id="IPR050624">
    <property type="entry name" value="HTH-type_Tx_Regulator"/>
</dbReference>
<name>A0A645CKU5_9ZZZZ</name>
<feature type="domain" description="HTH tetR-type" evidence="2">
    <location>
        <begin position="11"/>
        <end position="71"/>
    </location>
</feature>
<proteinExistence type="predicted"/>
<protein>
    <recommendedName>
        <fullName evidence="2">HTH tetR-type domain-containing protein</fullName>
    </recommendedName>
</protein>
<dbReference type="InterPro" id="IPR039532">
    <property type="entry name" value="TetR_C_Firmicutes"/>
</dbReference>
<evidence type="ECO:0000259" key="2">
    <source>
        <dbReference type="PROSITE" id="PS50977"/>
    </source>
</evidence>
<dbReference type="Pfam" id="PF00440">
    <property type="entry name" value="TetR_N"/>
    <property type="match status" value="1"/>
</dbReference>
<sequence length="199" mass="22612">MVEKGEDRRSRRSQKLLKKGLLELMLEKKFSAISVRDVTERADMNRGTFYLHYPDTTALLQSVETDMLAEAQLLIDEHVAEFEAGGSLRPVFKPILDYIVKHRPEFEVLFANNSTSNFTDRLQELIYRNGVSLVRAKFHTASSAQMDFLISFIGYGLIGLIKTWFDQDMVLPREDLVRQADCLVNGAAMGILSSTGEFK</sequence>
<dbReference type="PANTHER" id="PTHR43479">
    <property type="entry name" value="ACREF/ENVCD OPERON REPRESSOR-RELATED"/>
    <property type="match status" value="1"/>
</dbReference>
<organism evidence="3">
    <name type="scientific">bioreactor metagenome</name>
    <dbReference type="NCBI Taxonomy" id="1076179"/>
    <lineage>
        <taxon>unclassified sequences</taxon>
        <taxon>metagenomes</taxon>
        <taxon>ecological metagenomes</taxon>
    </lineage>
</organism>
<dbReference type="InterPro" id="IPR001647">
    <property type="entry name" value="HTH_TetR"/>
</dbReference>
<evidence type="ECO:0000256" key="1">
    <source>
        <dbReference type="ARBA" id="ARBA00023125"/>
    </source>
</evidence>
<dbReference type="GO" id="GO:0003677">
    <property type="term" value="F:DNA binding"/>
    <property type="evidence" value="ECO:0007669"/>
    <property type="project" value="UniProtKB-KW"/>
</dbReference>
<dbReference type="PROSITE" id="PS50977">
    <property type="entry name" value="HTH_TETR_2"/>
    <property type="match status" value="1"/>
</dbReference>
<dbReference type="Pfam" id="PF14278">
    <property type="entry name" value="TetR_C_8"/>
    <property type="match status" value="1"/>
</dbReference>
<dbReference type="AlphaFoldDB" id="A0A645CKU5"/>
<gene>
    <name evidence="3" type="ORF">SDC9_124616</name>
</gene>
<evidence type="ECO:0000313" key="3">
    <source>
        <dbReference type="EMBL" id="MPM77610.1"/>
    </source>
</evidence>
<keyword evidence="1" id="KW-0238">DNA-binding</keyword>
<dbReference type="SUPFAM" id="SSF46689">
    <property type="entry name" value="Homeodomain-like"/>
    <property type="match status" value="1"/>
</dbReference>
<dbReference type="InterPro" id="IPR009057">
    <property type="entry name" value="Homeodomain-like_sf"/>
</dbReference>
<reference evidence="3" key="1">
    <citation type="submission" date="2019-08" db="EMBL/GenBank/DDBJ databases">
        <authorList>
            <person name="Kucharzyk K."/>
            <person name="Murdoch R.W."/>
            <person name="Higgins S."/>
            <person name="Loffler F."/>
        </authorList>
    </citation>
    <scope>NUCLEOTIDE SEQUENCE</scope>
</reference>